<dbReference type="NCBIfam" id="NF005543">
    <property type="entry name" value="PRK07206.1"/>
    <property type="match status" value="1"/>
</dbReference>
<keyword evidence="3 4" id="KW-0067">ATP-binding</keyword>
<evidence type="ECO:0000313" key="6">
    <source>
        <dbReference type="EMBL" id="KAL1523358.1"/>
    </source>
</evidence>
<dbReference type="GO" id="GO:0046872">
    <property type="term" value="F:metal ion binding"/>
    <property type="evidence" value="ECO:0007669"/>
    <property type="project" value="InterPro"/>
</dbReference>
<reference evidence="6 7" key="1">
    <citation type="journal article" date="2024" name="Science">
        <title>Giant polyketide synthase enzymes in the biosynthesis of giant marine polyether toxins.</title>
        <authorList>
            <person name="Fallon T.R."/>
            <person name="Shende V.V."/>
            <person name="Wierzbicki I.H."/>
            <person name="Pendleton A.L."/>
            <person name="Watervoot N.F."/>
            <person name="Auber R.P."/>
            <person name="Gonzalez D.J."/>
            <person name="Wisecaver J.H."/>
            <person name="Moore B.S."/>
        </authorList>
    </citation>
    <scope>NUCLEOTIDE SEQUENCE [LARGE SCALE GENOMIC DNA]</scope>
    <source>
        <strain evidence="6 7">12B1</strain>
    </source>
</reference>
<feature type="domain" description="ATP-grasp" evidence="5">
    <location>
        <begin position="283"/>
        <end position="487"/>
    </location>
</feature>
<accession>A0AB34JRC0</accession>
<dbReference type="PANTHER" id="PTHR43585:SF2">
    <property type="entry name" value="ATP-GRASP ENZYME FSQD"/>
    <property type="match status" value="1"/>
</dbReference>
<protein>
    <recommendedName>
        <fullName evidence="5">ATP-grasp domain-containing protein</fullName>
    </recommendedName>
</protein>
<name>A0AB34JRC0_PRYPA</name>
<dbReference type="EMBL" id="JBGBPQ010000006">
    <property type="protein sequence ID" value="KAL1523358.1"/>
    <property type="molecule type" value="Genomic_DNA"/>
</dbReference>
<dbReference type="GO" id="GO:0005524">
    <property type="term" value="F:ATP binding"/>
    <property type="evidence" value="ECO:0007669"/>
    <property type="project" value="UniProtKB-UniRule"/>
</dbReference>
<dbReference type="InterPro" id="IPR011761">
    <property type="entry name" value="ATP-grasp"/>
</dbReference>
<dbReference type="SUPFAM" id="SSF56059">
    <property type="entry name" value="Glutathione synthetase ATP-binding domain-like"/>
    <property type="match status" value="1"/>
</dbReference>
<evidence type="ECO:0000256" key="4">
    <source>
        <dbReference type="PROSITE-ProRule" id="PRU00409"/>
    </source>
</evidence>
<dbReference type="Gene3D" id="3.30.470.20">
    <property type="entry name" value="ATP-grasp fold, B domain"/>
    <property type="match status" value="1"/>
</dbReference>
<dbReference type="InterPro" id="IPR052032">
    <property type="entry name" value="ATP-dep_AA_Ligase"/>
</dbReference>
<gene>
    <name evidence="6" type="ORF">AB1Y20_018302</name>
</gene>
<dbReference type="Proteomes" id="UP001515480">
    <property type="component" value="Unassembled WGS sequence"/>
</dbReference>
<evidence type="ECO:0000256" key="2">
    <source>
        <dbReference type="ARBA" id="ARBA00022741"/>
    </source>
</evidence>
<evidence type="ECO:0000256" key="1">
    <source>
        <dbReference type="ARBA" id="ARBA00022598"/>
    </source>
</evidence>
<dbReference type="Pfam" id="PF13535">
    <property type="entry name" value="ATP-grasp_4"/>
    <property type="match status" value="1"/>
</dbReference>
<organism evidence="6 7">
    <name type="scientific">Prymnesium parvum</name>
    <name type="common">Toxic golden alga</name>
    <dbReference type="NCBI Taxonomy" id="97485"/>
    <lineage>
        <taxon>Eukaryota</taxon>
        <taxon>Haptista</taxon>
        <taxon>Haptophyta</taxon>
        <taxon>Prymnesiophyceae</taxon>
        <taxon>Prymnesiales</taxon>
        <taxon>Prymnesiaceae</taxon>
        <taxon>Prymnesium</taxon>
    </lineage>
</organism>
<comment type="caution">
    <text evidence="6">The sequence shown here is derived from an EMBL/GenBank/DDBJ whole genome shotgun (WGS) entry which is preliminary data.</text>
</comment>
<sequence>MGQLALPIGCSEPFERLRKRSALFPTRRRLSDEEGTSRKRFISTEGGGTMLRRPSASVVSASPARAPSVASGDDPAAEQLAAAVEPVKKWMTVTSLSGVVRKISWYDPSPQSALDQLLRAAFRLAPERQYMLTDSECLPVALSSSLPSGHTFELVPVHIAAASSPPIAVVVVDPISTGAVLAHHLVNKRGYEVVAVWSEVVPDELKAFVAHGMDVTFAGRVQHVAGKVAATAAAVRAINVQVIDVIVGCETGVLLGDELSEALGVRTNGTKMSGLRRNKFQQTEAVRKAGLNACSQMLAVTMDDVERFLLQPKPTPFKAVVKPVEGAGSDGVSICYSEQEVRNCFKALQGTQNVLGLTNKEVLLQEYLSGDEYVVDTVSRNGVHKCVAIWKYDKRRYNDAPFVYFGMRFMPIEEEPHLQAMVEYIFRVLDSLGIKCGCMHSEVKQETRGPVLIEVNCRMHGGEGTWAPMAEACVGYSAVSACADCFTDPAAFAALPPVPTNFKNHAMEAKLRSDVEGILTAIDEAKLSQIRALRSFSTEMLTFAIGKEIFKTIDAVTACGNINLINPDPAQLLADYAALHELVGQGIFTASPLPPRVPSASLSEMKLADAEVE</sequence>
<dbReference type="PANTHER" id="PTHR43585">
    <property type="entry name" value="FUMIPYRROLE BIOSYNTHESIS PROTEIN C"/>
    <property type="match status" value="1"/>
</dbReference>
<evidence type="ECO:0000259" key="5">
    <source>
        <dbReference type="PROSITE" id="PS50975"/>
    </source>
</evidence>
<keyword evidence="2 4" id="KW-0547">Nucleotide-binding</keyword>
<evidence type="ECO:0000313" key="7">
    <source>
        <dbReference type="Proteomes" id="UP001515480"/>
    </source>
</evidence>
<dbReference type="PROSITE" id="PS50975">
    <property type="entry name" value="ATP_GRASP"/>
    <property type="match status" value="1"/>
</dbReference>
<evidence type="ECO:0000256" key="3">
    <source>
        <dbReference type="ARBA" id="ARBA00022840"/>
    </source>
</evidence>
<proteinExistence type="predicted"/>
<dbReference type="GO" id="GO:0016874">
    <property type="term" value="F:ligase activity"/>
    <property type="evidence" value="ECO:0007669"/>
    <property type="project" value="UniProtKB-KW"/>
</dbReference>
<dbReference type="AlphaFoldDB" id="A0AB34JRC0"/>
<keyword evidence="7" id="KW-1185">Reference proteome</keyword>
<keyword evidence="1" id="KW-0436">Ligase</keyword>